<accession>A0A438IAC3</accession>
<comment type="caution">
    <text evidence="1">The sequence shown here is derived from an EMBL/GenBank/DDBJ whole genome shotgun (WGS) entry which is preliminary data.</text>
</comment>
<name>A0A438IAC3_VITVI</name>
<proteinExistence type="predicted"/>
<dbReference type="AlphaFoldDB" id="A0A438IAC3"/>
<evidence type="ECO:0000313" key="1">
    <source>
        <dbReference type="EMBL" id="RVW93673.1"/>
    </source>
</evidence>
<organism evidence="1 2">
    <name type="scientific">Vitis vinifera</name>
    <name type="common">Grape</name>
    <dbReference type="NCBI Taxonomy" id="29760"/>
    <lineage>
        <taxon>Eukaryota</taxon>
        <taxon>Viridiplantae</taxon>
        <taxon>Streptophyta</taxon>
        <taxon>Embryophyta</taxon>
        <taxon>Tracheophyta</taxon>
        <taxon>Spermatophyta</taxon>
        <taxon>Magnoliopsida</taxon>
        <taxon>eudicotyledons</taxon>
        <taxon>Gunneridae</taxon>
        <taxon>Pentapetalae</taxon>
        <taxon>rosids</taxon>
        <taxon>Vitales</taxon>
        <taxon>Vitaceae</taxon>
        <taxon>Viteae</taxon>
        <taxon>Vitis</taxon>
    </lineage>
</organism>
<sequence>MSIICNSFQFDQPERYQVWMPMLVWVELQSDPDTYLHMGRDLRSDYYYRATLDSDGAARSYKHSNASSWSVVQAIPDDMCSIGTSGHGCGISGFNSY</sequence>
<evidence type="ECO:0000313" key="2">
    <source>
        <dbReference type="Proteomes" id="UP000288805"/>
    </source>
</evidence>
<dbReference type="Proteomes" id="UP000288805">
    <property type="component" value="Unassembled WGS sequence"/>
</dbReference>
<protein>
    <submittedName>
        <fullName evidence="1">Uncharacterized protein</fullName>
    </submittedName>
</protein>
<gene>
    <name evidence="1" type="ORF">CK203_028893</name>
</gene>
<reference evidence="1 2" key="1">
    <citation type="journal article" date="2018" name="PLoS Genet.">
        <title>Population sequencing reveals clonal diversity and ancestral inbreeding in the grapevine cultivar Chardonnay.</title>
        <authorList>
            <person name="Roach M.J."/>
            <person name="Johnson D.L."/>
            <person name="Bohlmann J."/>
            <person name="van Vuuren H.J."/>
            <person name="Jones S.J."/>
            <person name="Pretorius I.S."/>
            <person name="Schmidt S.A."/>
            <person name="Borneman A.R."/>
        </authorList>
    </citation>
    <scope>NUCLEOTIDE SEQUENCE [LARGE SCALE GENOMIC DNA]</scope>
    <source>
        <strain evidence="2">cv. Chardonnay</strain>
        <tissue evidence="1">Leaf</tissue>
    </source>
</reference>
<dbReference type="EMBL" id="QGNW01000128">
    <property type="protein sequence ID" value="RVW93673.1"/>
    <property type="molecule type" value="Genomic_DNA"/>
</dbReference>